<dbReference type="RefSeq" id="WP_255177128.1">
    <property type="nucleotide sequence ID" value="NZ_CP101462.1"/>
</dbReference>
<name>A0ABY5FLY2_9BACL</name>
<sequence>MNSTQTEVLVYFQLLADDFSIEDVTRRLGIIPTETFKRGEKGYSSHPREHTSWSLGTGYQPSFDVNDQLRSTSWKRTNFR</sequence>
<proteinExistence type="predicted"/>
<evidence type="ECO:0000313" key="2">
    <source>
        <dbReference type="Proteomes" id="UP001060325"/>
    </source>
</evidence>
<reference evidence="1" key="1">
    <citation type="submission" date="2022-07" db="EMBL/GenBank/DDBJ databases">
        <title>Complete genome of CX2.</title>
        <authorList>
            <person name="Cao G."/>
        </authorList>
    </citation>
    <scope>NUCLEOTIDE SEQUENCE</scope>
    <source>
        <strain evidence="1">CX2</strain>
    </source>
</reference>
<organism evidence="1 2">
    <name type="scientific">Exiguobacterium aurantiacum</name>
    <dbReference type="NCBI Taxonomy" id="33987"/>
    <lineage>
        <taxon>Bacteria</taxon>
        <taxon>Bacillati</taxon>
        <taxon>Bacillota</taxon>
        <taxon>Bacilli</taxon>
        <taxon>Bacillales</taxon>
        <taxon>Bacillales Family XII. Incertae Sedis</taxon>
        <taxon>Exiguobacterium</taxon>
    </lineage>
</organism>
<keyword evidence="2" id="KW-1185">Reference proteome</keyword>
<evidence type="ECO:0000313" key="1">
    <source>
        <dbReference type="EMBL" id="UTT42566.1"/>
    </source>
</evidence>
<protein>
    <submittedName>
        <fullName evidence="1">DUF4279 domain-containing protein</fullName>
    </submittedName>
</protein>
<gene>
    <name evidence="1" type="ORF">NMQ00_13695</name>
</gene>
<dbReference type="EMBL" id="CP101462">
    <property type="protein sequence ID" value="UTT42566.1"/>
    <property type="molecule type" value="Genomic_DNA"/>
</dbReference>
<accession>A0ABY5FLY2</accession>
<dbReference type="Proteomes" id="UP001060325">
    <property type="component" value="Chromosome"/>
</dbReference>
<dbReference type="Pfam" id="PF14106">
    <property type="entry name" value="DUF4279"/>
    <property type="match status" value="1"/>
</dbReference>
<dbReference type="InterPro" id="IPR025459">
    <property type="entry name" value="DUF4279"/>
</dbReference>